<dbReference type="Proteomes" id="UP000190675">
    <property type="component" value="Chromosome I"/>
</dbReference>
<evidence type="ECO:0000313" key="2">
    <source>
        <dbReference type="Proteomes" id="UP000190675"/>
    </source>
</evidence>
<reference evidence="1 2" key="1">
    <citation type="submission" date="2016-11" db="EMBL/GenBank/DDBJ databases">
        <authorList>
            <person name="Jaros S."/>
            <person name="Januszkiewicz K."/>
            <person name="Wedrychowicz H."/>
        </authorList>
    </citation>
    <scope>NUCLEOTIDE SEQUENCE [LARGE SCALE GENOMIC DNA]</scope>
    <source>
        <strain evidence="1 2">GAS242</strain>
    </source>
</reference>
<organism evidence="1 2">
    <name type="scientific">Bradyrhizobium erythrophlei</name>
    <dbReference type="NCBI Taxonomy" id="1437360"/>
    <lineage>
        <taxon>Bacteria</taxon>
        <taxon>Pseudomonadati</taxon>
        <taxon>Pseudomonadota</taxon>
        <taxon>Alphaproteobacteria</taxon>
        <taxon>Hyphomicrobiales</taxon>
        <taxon>Nitrobacteraceae</taxon>
        <taxon>Bradyrhizobium</taxon>
    </lineage>
</organism>
<proteinExistence type="predicted"/>
<accession>A0A1M5GZP3</accession>
<protein>
    <submittedName>
        <fullName evidence="1">Uncharacterized protein</fullName>
    </submittedName>
</protein>
<sequence length="84" mass="9191">MNIIRRTLDIDADTDARLRAMADERGQDVAAVLAEAVALLDSVVDIAGPDIGEDRRRLDAFKRTRAAVPLDEVKSWVASWGSGR</sequence>
<gene>
    <name evidence="1" type="ORF">SAMN05444169_0480</name>
</gene>
<dbReference type="AlphaFoldDB" id="A0A1M5GZP3"/>
<name>A0A1M5GZP3_9BRAD</name>
<dbReference type="RefSeq" id="WP_079564464.1">
    <property type="nucleotide sequence ID" value="NZ_LT670818.1"/>
</dbReference>
<dbReference type="OrthoDB" id="598264at2"/>
<dbReference type="EMBL" id="LT670818">
    <property type="protein sequence ID" value="SHG09115.1"/>
    <property type="molecule type" value="Genomic_DNA"/>
</dbReference>
<evidence type="ECO:0000313" key="1">
    <source>
        <dbReference type="EMBL" id="SHG09115.1"/>
    </source>
</evidence>